<accession>A0AB37M4X6</accession>
<dbReference type="Pfam" id="PF00589">
    <property type="entry name" value="Phage_integrase"/>
    <property type="match status" value="1"/>
</dbReference>
<dbReference type="AlphaFoldDB" id="A0AB37M4X6"/>
<dbReference type="InterPro" id="IPR002104">
    <property type="entry name" value="Integrase_catalytic"/>
</dbReference>
<dbReference type="InterPro" id="IPR011010">
    <property type="entry name" value="DNA_brk_join_enz"/>
</dbReference>
<dbReference type="SUPFAM" id="SSF56349">
    <property type="entry name" value="DNA breaking-rejoining enzymes"/>
    <property type="match status" value="1"/>
</dbReference>
<dbReference type="PANTHER" id="PTHR30349:SF64">
    <property type="entry name" value="PROPHAGE INTEGRASE INTD-RELATED"/>
    <property type="match status" value="1"/>
</dbReference>
<protein>
    <recommendedName>
        <fullName evidence="2">Tyr recombinase domain-containing protein</fullName>
    </recommendedName>
</protein>
<dbReference type="RefSeq" id="WP_118477451.1">
    <property type="nucleotide sequence ID" value="NZ_JAQCXL010000061.1"/>
</dbReference>
<evidence type="ECO:0000313" key="4">
    <source>
        <dbReference type="Proteomes" id="UP000286003"/>
    </source>
</evidence>
<gene>
    <name evidence="3" type="ORF">DWZ32_23460</name>
</gene>
<dbReference type="Proteomes" id="UP000286003">
    <property type="component" value="Unassembled WGS sequence"/>
</dbReference>
<dbReference type="CDD" id="cd01185">
    <property type="entry name" value="INTN1_C_like"/>
    <property type="match status" value="1"/>
</dbReference>
<organism evidence="3 4">
    <name type="scientific">Bacteroides intestinalis</name>
    <dbReference type="NCBI Taxonomy" id="329854"/>
    <lineage>
        <taxon>Bacteria</taxon>
        <taxon>Pseudomonadati</taxon>
        <taxon>Bacteroidota</taxon>
        <taxon>Bacteroidia</taxon>
        <taxon>Bacteroidales</taxon>
        <taxon>Bacteroidaceae</taxon>
        <taxon>Bacteroides</taxon>
    </lineage>
</organism>
<name>A0AB37M4X6_9BACE</name>
<dbReference type="GO" id="GO:0003677">
    <property type="term" value="F:DNA binding"/>
    <property type="evidence" value="ECO:0007669"/>
    <property type="project" value="InterPro"/>
</dbReference>
<evidence type="ECO:0000313" key="3">
    <source>
        <dbReference type="EMBL" id="RHN01112.1"/>
    </source>
</evidence>
<feature type="domain" description="Tyr recombinase" evidence="2">
    <location>
        <begin position="5"/>
        <end position="186"/>
    </location>
</feature>
<dbReference type="PROSITE" id="PS51898">
    <property type="entry name" value="TYR_RECOMBINASE"/>
    <property type="match status" value="1"/>
</dbReference>
<keyword evidence="1" id="KW-0233">DNA recombination</keyword>
<dbReference type="Gene3D" id="1.10.443.10">
    <property type="entry name" value="Intergrase catalytic core"/>
    <property type="match status" value="1"/>
</dbReference>
<sequence length="194" mass="22173">MKQYIKREFLTPEEIKSIVKVKLPVARLDRVRDIFLFSCFTGLTFDDVDKLEEHNIEVLESGKRLMKIYIPLSNKIREIPLLTIPCMILDKYKGKLPDGKLLPLPRKAAMNHNLKEIARLCGMNRDLTFHLARHTFIGTVTVANGISLRTVADILGHTQLTCIRSFIEPTNDKVQGDMVTLSGKLRKIEKLFNA</sequence>
<dbReference type="InterPro" id="IPR013762">
    <property type="entry name" value="Integrase-like_cat_sf"/>
</dbReference>
<evidence type="ECO:0000256" key="1">
    <source>
        <dbReference type="ARBA" id="ARBA00023172"/>
    </source>
</evidence>
<dbReference type="EMBL" id="QRQM01000064">
    <property type="protein sequence ID" value="RHN01112.1"/>
    <property type="molecule type" value="Genomic_DNA"/>
</dbReference>
<dbReference type="GO" id="GO:0006310">
    <property type="term" value="P:DNA recombination"/>
    <property type="evidence" value="ECO:0007669"/>
    <property type="project" value="UniProtKB-KW"/>
</dbReference>
<dbReference type="PANTHER" id="PTHR30349">
    <property type="entry name" value="PHAGE INTEGRASE-RELATED"/>
    <property type="match status" value="1"/>
</dbReference>
<comment type="caution">
    <text evidence="3">The sequence shown here is derived from an EMBL/GenBank/DDBJ whole genome shotgun (WGS) entry which is preliminary data.</text>
</comment>
<reference evidence="3 4" key="1">
    <citation type="submission" date="2018-08" db="EMBL/GenBank/DDBJ databases">
        <title>A genome reference for cultivated species of the human gut microbiota.</title>
        <authorList>
            <person name="Zou Y."/>
            <person name="Xue W."/>
            <person name="Luo G."/>
        </authorList>
    </citation>
    <scope>NUCLEOTIDE SEQUENCE [LARGE SCALE GENOMIC DNA]</scope>
    <source>
        <strain evidence="3 4">AF31-23</strain>
    </source>
</reference>
<dbReference type="InterPro" id="IPR050090">
    <property type="entry name" value="Tyrosine_recombinase_XerCD"/>
</dbReference>
<proteinExistence type="predicted"/>
<dbReference type="GO" id="GO:0015074">
    <property type="term" value="P:DNA integration"/>
    <property type="evidence" value="ECO:0007669"/>
    <property type="project" value="InterPro"/>
</dbReference>
<evidence type="ECO:0000259" key="2">
    <source>
        <dbReference type="PROSITE" id="PS51898"/>
    </source>
</evidence>